<evidence type="ECO:0000256" key="3">
    <source>
        <dbReference type="ARBA" id="ARBA00023163"/>
    </source>
</evidence>
<name>A0AAF0KFE0_9HYPH</name>
<keyword evidence="2" id="KW-0238">DNA-binding</keyword>
<evidence type="ECO:0000256" key="1">
    <source>
        <dbReference type="ARBA" id="ARBA00023015"/>
    </source>
</evidence>
<evidence type="ECO:0000313" key="5">
    <source>
        <dbReference type="EMBL" id="WHA43183.1"/>
    </source>
</evidence>
<evidence type="ECO:0000259" key="4">
    <source>
        <dbReference type="SMART" id="SM00419"/>
    </source>
</evidence>
<dbReference type="Gene3D" id="2.60.120.10">
    <property type="entry name" value="Jelly Rolls"/>
    <property type="match status" value="1"/>
</dbReference>
<proteinExistence type="predicted"/>
<dbReference type="Pfam" id="PF13545">
    <property type="entry name" value="HTH_Crp_2"/>
    <property type="match status" value="1"/>
</dbReference>
<dbReference type="EMBL" id="CP124734">
    <property type="protein sequence ID" value="WHA43183.1"/>
    <property type="molecule type" value="Genomic_DNA"/>
</dbReference>
<dbReference type="SUPFAM" id="SSF46785">
    <property type="entry name" value="Winged helix' DNA-binding domain"/>
    <property type="match status" value="1"/>
</dbReference>
<evidence type="ECO:0000313" key="6">
    <source>
        <dbReference type="Proteomes" id="UP000298664"/>
    </source>
</evidence>
<gene>
    <name evidence="5" type="ORF">CFBP5477_018195</name>
</gene>
<dbReference type="InterPro" id="IPR036390">
    <property type="entry name" value="WH_DNA-bd_sf"/>
</dbReference>
<protein>
    <submittedName>
        <fullName evidence="5">Crp/Fnr family transcriptional regulator</fullName>
    </submittedName>
</protein>
<dbReference type="InterPro" id="IPR012318">
    <property type="entry name" value="HTH_CRP"/>
</dbReference>
<keyword evidence="3" id="KW-0804">Transcription</keyword>
<dbReference type="GO" id="GO:0006355">
    <property type="term" value="P:regulation of DNA-templated transcription"/>
    <property type="evidence" value="ECO:0007669"/>
    <property type="project" value="InterPro"/>
</dbReference>
<keyword evidence="1" id="KW-0805">Transcription regulation</keyword>
<dbReference type="GO" id="GO:0003677">
    <property type="term" value="F:DNA binding"/>
    <property type="evidence" value="ECO:0007669"/>
    <property type="project" value="UniProtKB-KW"/>
</dbReference>
<accession>A0AAF0KFE0</accession>
<sequence length="250" mass="27210">MDTDQGSVRNKILRALRPEDFEMLRPHMQIMKLNLHQVIEKPHTLIERVIFFETGLASIIGHISGGKSIEVGLIGREGMSGSAVVLGSAEPGHRTLIQVAGYGVSVPASVVAEGMKTSETLRGVLLTYIHTMLAQTASTVVANGLSKLDKRLARWLLMIHDRIDGTTVAMTHEFLAVVLGVRRPGVTVALHILEGKGLIRASRGQITIINRQGLEQEAGGSYGMAESEYNRLMSKVRSRHSSENSLADKV</sequence>
<dbReference type="InterPro" id="IPR018490">
    <property type="entry name" value="cNMP-bd_dom_sf"/>
</dbReference>
<reference evidence="5" key="1">
    <citation type="submission" date="2023-05" db="EMBL/GenBank/DDBJ databases">
        <title>Complete genome sequence of Agrobacterium larrymoorei CFBP5477.</title>
        <authorList>
            <person name="Yen H.-C."/>
            <person name="Chou L."/>
            <person name="Lin Y.-C."/>
            <person name="Lai E.-M."/>
            <person name="Kuo C.-H."/>
        </authorList>
    </citation>
    <scope>NUCLEOTIDE SEQUENCE</scope>
    <source>
        <strain evidence="5">CFBP5477</strain>
    </source>
</reference>
<dbReference type="SMART" id="SM00419">
    <property type="entry name" value="HTH_CRP"/>
    <property type="match status" value="1"/>
</dbReference>
<dbReference type="SUPFAM" id="SSF51206">
    <property type="entry name" value="cAMP-binding domain-like"/>
    <property type="match status" value="1"/>
</dbReference>
<dbReference type="InterPro" id="IPR014710">
    <property type="entry name" value="RmlC-like_jellyroll"/>
</dbReference>
<organism evidence="5 6">
    <name type="scientific">Agrobacterium larrymoorei</name>
    <dbReference type="NCBI Taxonomy" id="160699"/>
    <lineage>
        <taxon>Bacteria</taxon>
        <taxon>Pseudomonadati</taxon>
        <taxon>Pseudomonadota</taxon>
        <taxon>Alphaproteobacteria</taxon>
        <taxon>Hyphomicrobiales</taxon>
        <taxon>Rhizobiaceae</taxon>
        <taxon>Rhizobium/Agrobacterium group</taxon>
        <taxon>Agrobacterium</taxon>
    </lineage>
</organism>
<evidence type="ECO:0000256" key="2">
    <source>
        <dbReference type="ARBA" id="ARBA00023125"/>
    </source>
</evidence>
<dbReference type="Proteomes" id="UP000298664">
    <property type="component" value="Chromosome Linear"/>
</dbReference>
<dbReference type="AlphaFoldDB" id="A0AAF0KFE0"/>
<feature type="domain" description="HTH crp-type" evidence="4">
    <location>
        <begin position="162"/>
        <end position="210"/>
    </location>
</feature>